<evidence type="ECO:0000256" key="1">
    <source>
        <dbReference type="ARBA" id="ARBA00023015"/>
    </source>
</evidence>
<dbReference type="InterPro" id="IPR054844">
    <property type="entry name" value="TransRegBhcR"/>
</dbReference>
<evidence type="ECO:0000313" key="8">
    <source>
        <dbReference type="Proteomes" id="UP000006833"/>
    </source>
</evidence>
<dbReference type="PANTHER" id="PTHR30136">
    <property type="entry name" value="HELIX-TURN-HELIX TRANSCRIPTIONAL REGULATOR, ICLR FAMILY"/>
    <property type="match status" value="1"/>
</dbReference>
<dbReference type="InterPro" id="IPR029016">
    <property type="entry name" value="GAF-like_dom_sf"/>
</dbReference>
<dbReference type="Pfam" id="PF09339">
    <property type="entry name" value="HTH_IclR"/>
    <property type="match status" value="1"/>
</dbReference>
<feature type="domain" description="HTH iclR-type" evidence="5">
    <location>
        <begin position="27"/>
        <end position="88"/>
    </location>
</feature>
<dbReference type="PROSITE" id="PS51077">
    <property type="entry name" value="HTH_ICLR"/>
    <property type="match status" value="1"/>
</dbReference>
<dbReference type="NCBIfam" id="NF045644">
    <property type="entry name" value="TransRegBhcR"/>
    <property type="match status" value="1"/>
</dbReference>
<dbReference type="InterPro" id="IPR014757">
    <property type="entry name" value="Tscrpt_reg_IclR_C"/>
</dbReference>
<protein>
    <submittedName>
        <fullName evidence="7">Transcriptional regulator</fullName>
    </submittedName>
</protein>
<dbReference type="SUPFAM" id="SSF46785">
    <property type="entry name" value="Winged helix' DNA-binding domain"/>
    <property type="match status" value="1"/>
</dbReference>
<dbReference type="GO" id="GO:0003677">
    <property type="term" value="F:DNA binding"/>
    <property type="evidence" value="ECO:0007669"/>
    <property type="project" value="UniProtKB-KW"/>
</dbReference>
<feature type="domain" description="IclR-ED" evidence="6">
    <location>
        <begin position="89"/>
        <end position="272"/>
    </location>
</feature>
<feature type="region of interest" description="Disordered" evidence="4">
    <location>
        <begin position="1"/>
        <end position="25"/>
    </location>
</feature>
<dbReference type="KEGG" id="dsh:Dshi_0886"/>
<dbReference type="STRING" id="398580.Dshi_0886"/>
<dbReference type="InterPro" id="IPR050707">
    <property type="entry name" value="HTH_MetabolicPath_Reg"/>
</dbReference>
<dbReference type="Gene3D" id="1.10.10.10">
    <property type="entry name" value="Winged helix-like DNA-binding domain superfamily/Winged helix DNA-binding domain"/>
    <property type="match status" value="1"/>
</dbReference>
<dbReference type="FunFam" id="1.10.10.10:FF:000056">
    <property type="entry name" value="IclR family transcriptional regulator"/>
    <property type="match status" value="1"/>
</dbReference>
<evidence type="ECO:0000256" key="2">
    <source>
        <dbReference type="ARBA" id="ARBA00023125"/>
    </source>
</evidence>
<dbReference type="AlphaFoldDB" id="A8LRI1"/>
<dbReference type="Proteomes" id="UP000006833">
    <property type="component" value="Chromosome"/>
</dbReference>
<dbReference type="GO" id="GO:0003700">
    <property type="term" value="F:DNA-binding transcription factor activity"/>
    <property type="evidence" value="ECO:0007669"/>
    <property type="project" value="TreeGrafter"/>
</dbReference>
<organism evidence="7 8">
    <name type="scientific">Dinoroseobacter shibae (strain DSM 16493 / NCIMB 14021 / DFL 12)</name>
    <dbReference type="NCBI Taxonomy" id="398580"/>
    <lineage>
        <taxon>Bacteria</taxon>
        <taxon>Pseudomonadati</taxon>
        <taxon>Pseudomonadota</taxon>
        <taxon>Alphaproteobacteria</taxon>
        <taxon>Rhodobacterales</taxon>
        <taxon>Roseobacteraceae</taxon>
        <taxon>Dinoroseobacter</taxon>
    </lineage>
</organism>
<evidence type="ECO:0000313" key="7">
    <source>
        <dbReference type="EMBL" id="ABV92631.1"/>
    </source>
</evidence>
<dbReference type="InterPro" id="IPR005471">
    <property type="entry name" value="Tscrpt_reg_IclR_N"/>
</dbReference>
<dbReference type="SMART" id="SM00346">
    <property type="entry name" value="HTH_ICLR"/>
    <property type="match status" value="1"/>
</dbReference>
<dbReference type="InterPro" id="IPR036390">
    <property type="entry name" value="WH_DNA-bd_sf"/>
</dbReference>
<accession>A8LRI1</accession>
<keyword evidence="2" id="KW-0238">DNA-binding</keyword>
<evidence type="ECO:0000256" key="3">
    <source>
        <dbReference type="ARBA" id="ARBA00023163"/>
    </source>
</evidence>
<dbReference type="PANTHER" id="PTHR30136:SF24">
    <property type="entry name" value="HTH-TYPE TRANSCRIPTIONAL REPRESSOR ALLR"/>
    <property type="match status" value="1"/>
</dbReference>
<evidence type="ECO:0000259" key="6">
    <source>
        <dbReference type="PROSITE" id="PS51078"/>
    </source>
</evidence>
<evidence type="ECO:0000259" key="5">
    <source>
        <dbReference type="PROSITE" id="PS51077"/>
    </source>
</evidence>
<gene>
    <name evidence="7" type="ordered locus">Dshi_0886</name>
</gene>
<dbReference type="InterPro" id="IPR036388">
    <property type="entry name" value="WH-like_DNA-bd_sf"/>
</dbReference>
<proteinExistence type="predicted"/>
<dbReference type="SUPFAM" id="SSF55781">
    <property type="entry name" value="GAF domain-like"/>
    <property type="match status" value="1"/>
</dbReference>
<keyword evidence="3" id="KW-0804">Transcription</keyword>
<dbReference type="EMBL" id="CP000830">
    <property type="protein sequence ID" value="ABV92631.1"/>
    <property type="molecule type" value="Genomic_DNA"/>
</dbReference>
<name>A8LRI1_DINSH</name>
<keyword evidence="8" id="KW-1185">Reference proteome</keyword>
<evidence type="ECO:0000256" key="4">
    <source>
        <dbReference type="SAM" id="MobiDB-lite"/>
    </source>
</evidence>
<sequence length="280" mass="30052">MKDQTPSPRRSRGRPKNAFSDGQSSTIQALDRGLSVLSALARDGGGTLSDVSMRLGMPASTAHRVLATLEKHGYVDMDEASQTWRVGLEAFRVGTSFMQRTNLLEVGRASMRTLMEQTGETANLGILDNDHVVFIGQVETHNPIRAFHRPGSSGPMHASGIGKALLAAMPQGAVENLFRRTGLQQFSPKTLTDPEALLSDLRITRKRGWSFDNEERYEGMCCVAAVIYDSFREPIAGISVSGPSARFAPGALPALGAAVQTAARDVTAQIGGEMPQIAAE</sequence>
<dbReference type="eggNOG" id="COG1414">
    <property type="taxonomic scope" value="Bacteria"/>
</dbReference>
<dbReference type="GO" id="GO:0045892">
    <property type="term" value="P:negative regulation of DNA-templated transcription"/>
    <property type="evidence" value="ECO:0007669"/>
    <property type="project" value="TreeGrafter"/>
</dbReference>
<dbReference type="OrthoDB" id="9807558at2"/>
<dbReference type="Gene3D" id="3.30.450.40">
    <property type="match status" value="1"/>
</dbReference>
<reference evidence="8" key="1">
    <citation type="journal article" date="2010" name="ISME J.">
        <title>The complete genome sequence of the algal symbiont Dinoroseobacter shibae: a hitchhiker's guide to life in the sea.</title>
        <authorList>
            <person name="Wagner-Dobler I."/>
            <person name="Ballhausen B."/>
            <person name="Berger M."/>
            <person name="Brinkhoff T."/>
            <person name="Buchholz I."/>
            <person name="Bunk B."/>
            <person name="Cypionka H."/>
            <person name="Daniel R."/>
            <person name="Drepper T."/>
            <person name="Gerdts G."/>
            <person name="Hahnke S."/>
            <person name="Han C."/>
            <person name="Jahn D."/>
            <person name="Kalhoefer D."/>
            <person name="Kiss H."/>
            <person name="Klenk H.P."/>
            <person name="Kyrpides N."/>
            <person name="Liebl W."/>
            <person name="Liesegang H."/>
            <person name="Meincke L."/>
            <person name="Pati A."/>
            <person name="Petersen J."/>
            <person name="Piekarski T."/>
            <person name="Pommerenke C."/>
            <person name="Pradella S."/>
            <person name="Pukall R."/>
            <person name="Rabus R."/>
            <person name="Stackebrandt E."/>
            <person name="Thole S."/>
            <person name="Thompson L."/>
            <person name="Tielen P."/>
            <person name="Tomasch J."/>
            <person name="von Jan M."/>
            <person name="Wanphrut N."/>
            <person name="Wichels A."/>
            <person name="Zech H."/>
            <person name="Simon M."/>
        </authorList>
    </citation>
    <scope>NUCLEOTIDE SEQUENCE [LARGE SCALE GENOMIC DNA]</scope>
    <source>
        <strain evidence="8">DSM 16493 / NCIMB 14021 / DFL 12</strain>
    </source>
</reference>
<dbReference type="PROSITE" id="PS51078">
    <property type="entry name" value="ICLR_ED"/>
    <property type="match status" value="1"/>
</dbReference>
<dbReference type="RefSeq" id="WP_012177562.1">
    <property type="nucleotide sequence ID" value="NC_009952.1"/>
</dbReference>
<dbReference type="HOGENOM" id="CLU_062618_7_1_5"/>
<dbReference type="Pfam" id="PF01614">
    <property type="entry name" value="IclR_C"/>
    <property type="match status" value="1"/>
</dbReference>
<keyword evidence="1" id="KW-0805">Transcription regulation</keyword>